<keyword evidence="9" id="KW-0862">Zinc</keyword>
<dbReference type="EMBL" id="CAJJDP010000105">
    <property type="protein sequence ID" value="CAD8193658.1"/>
    <property type="molecule type" value="Genomic_DNA"/>
</dbReference>
<dbReference type="GO" id="GO:0006508">
    <property type="term" value="P:proteolysis"/>
    <property type="evidence" value="ECO:0007669"/>
    <property type="project" value="UniProtKB-KW"/>
</dbReference>
<dbReference type="PANTHER" id="PTHR10183:SF379">
    <property type="entry name" value="CALPAIN-5"/>
    <property type="match status" value="1"/>
</dbReference>
<dbReference type="GO" id="GO:0005509">
    <property type="term" value="F:calcium ion binding"/>
    <property type="evidence" value="ECO:0007669"/>
    <property type="project" value="InterPro"/>
</dbReference>
<evidence type="ECO:0000256" key="3">
    <source>
        <dbReference type="ARBA" id="ARBA00022670"/>
    </source>
</evidence>
<dbReference type="PROSITE" id="PS50203">
    <property type="entry name" value="CALPAIN_CAT"/>
    <property type="match status" value="1"/>
</dbReference>
<proteinExistence type="inferred from homology"/>
<evidence type="ECO:0000256" key="7">
    <source>
        <dbReference type="ARBA" id="ARBA00022801"/>
    </source>
</evidence>
<reference evidence="14" key="1">
    <citation type="submission" date="2021-01" db="EMBL/GenBank/DDBJ databases">
        <authorList>
            <consortium name="Genoscope - CEA"/>
            <person name="William W."/>
        </authorList>
    </citation>
    <scope>NUCLEOTIDE SEQUENCE</scope>
</reference>
<dbReference type="PROSITE" id="PS00018">
    <property type="entry name" value="EF_HAND_1"/>
    <property type="match status" value="1"/>
</dbReference>
<feature type="domain" description="Calpain catalytic" evidence="12">
    <location>
        <begin position="313"/>
        <end position="602"/>
    </location>
</feature>
<keyword evidence="4" id="KW-0479">Metal-binding</keyword>
<accession>A0A8S1WV48</accession>
<dbReference type="InterPro" id="IPR022684">
    <property type="entry name" value="Calpain_cysteine_protease"/>
</dbReference>
<dbReference type="PANTHER" id="PTHR10183">
    <property type="entry name" value="CALPAIN"/>
    <property type="match status" value="1"/>
</dbReference>
<evidence type="ECO:0000256" key="9">
    <source>
        <dbReference type="ARBA" id="ARBA00022833"/>
    </source>
</evidence>
<dbReference type="PROSITE" id="PS00139">
    <property type="entry name" value="THIOL_PROTEASE_CYS"/>
    <property type="match status" value="1"/>
</dbReference>
<dbReference type="Proteomes" id="UP000683925">
    <property type="component" value="Unassembled WGS sequence"/>
</dbReference>
<evidence type="ECO:0000256" key="6">
    <source>
        <dbReference type="ARBA" id="ARBA00022771"/>
    </source>
</evidence>
<protein>
    <recommendedName>
        <fullName evidence="16">Calpain family cysteine protease</fullName>
    </recommendedName>
</protein>
<name>A0A8S1WV48_PAROT</name>
<evidence type="ECO:0000313" key="14">
    <source>
        <dbReference type="EMBL" id="CAD8193658.1"/>
    </source>
</evidence>
<feature type="domain" description="EF-hand" evidence="13">
    <location>
        <begin position="186"/>
        <end position="221"/>
    </location>
</feature>
<evidence type="ECO:0000256" key="1">
    <source>
        <dbReference type="ARBA" id="ARBA00007623"/>
    </source>
</evidence>
<sequence length="825" mass="96455">MISKQINALILIILQDLCKHCKQTNQNPGDVISYFIQPEKKGIDIFGFIIMVKKILPFAEEQMIEKTFSYIQQRFGCQLLTSQIFEELMKKVESQMSNLELSQQIRFRTNQQNESQQQNNTQLNNASAIYTQHEKKPIFDQNFKPSQITNIVSQQVPKQNISNQVAQNCNRSEIELIQTFSTKLKNANINFIDVFNKFDNNKDNMMNQLEFQKMIQIVIKDIKEDESRILTRWVFKDQNKELTAFQFKKIFELQEQVIPQANIMESNYYENPANQKLLQSNYQFQECFVSDYNLVAMKEFLSKYQQLKSQNQFYTDPVFPPNQVSLGARFQQFQWKRIPQFISNPKFFVKENTVNRFGIGKWITPDDLQQGQLGDCYFLASISSLGNRRPDLLLDTFVTRTFNPQGLYGVKLCIDGEWKVIGIDDFIPTHYDKPAFTRGKDSEIWVMVIEKAWAKVFGSYENIEAGFPSEVLRTLTGAPTRTIFTSDEKFVEDLESCIKNRCIMVCSSKNENKQQYKLMGLIAGHAYTVLKIKDLNANTKLIKLRNPWGKEEWKGDWSNQSQLWTPEQKVQFKITNANDGVFYMSITDFRKYFDDLSVCYVKDGYQYQSTTLQSSNRKSDYFSIQIQKSGCYYFTINQKNVRFENSNKYSPAKILLFKGDCLLDGNHKSDRECWISKDLDQGQYTLVIKTQWQFSKTNKYTWSCYGPGPIHSGKINKIPNLLNSAFLQLARVSMKKKGYQKHPDIKQAYEFHLKYGYGFYYVENQSSKSFESKVKFTQMKGLKLRKPYRGNNVEFKLQENQEFFALLSVSNSGYSFGVEEQYIVK</sequence>
<comment type="similarity">
    <text evidence="1">Belongs to the peptidase C2 family.</text>
</comment>
<keyword evidence="6" id="KW-0863">Zinc-finger</keyword>
<dbReference type="OrthoDB" id="167576at2759"/>
<evidence type="ECO:0000256" key="2">
    <source>
        <dbReference type="ARBA" id="ARBA00022553"/>
    </source>
</evidence>
<evidence type="ECO:0000256" key="10">
    <source>
        <dbReference type="PIRSR" id="PIRSR622684-1"/>
    </source>
</evidence>
<dbReference type="AlphaFoldDB" id="A0A8S1WV48"/>
<evidence type="ECO:0000256" key="5">
    <source>
        <dbReference type="ARBA" id="ARBA00022737"/>
    </source>
</evidence>
<comment type="caution">
    <text evidence="14">The sequence shown here is derived from an EMBL/GenBank/DDBJ whole genome shotgun (WGS) entry which is preliminary data.</text>
</comment>
<dbReference type="InterPro" id="IPR002048">
    <property type="entry name" value="EF_hand_dom"/>
</dbReference>
<keyword evidence="3 11" id="KW-0645">Protease</keyword>
<gene>
    <name evidence="14" type="ORF">POCTA_138.1.T1050039</name>
</gene>
<feature type="active site" evidence="10 11">
    <location>
        <position position="376"/>
    </location>
</feature>
<evidence type="ECO:0000259" key="12">
    <source>
        <dbReference type="PROSITE" id="PS50203"/>
    </source>
</evidence>
<dbReference type="FunFam" id="3.90.70.10:FF:000010">
    <property type="entry name" value="Calpain 15"/>
    <property type="match status" value="1"/>
</dbReference>
<keyword evidence="15" id="KW-1185">Reference proteome</keyword>
<keyword evidence="7 11" id="KW-0378">Hydrolase</keyword>
<dbReference type="PROSITE" id="PS50222">
    <property type="entry name" value="EF_HAND_2"/>
    <property type="match status" value="1"/>
</dbReference>
<evidence type="ECO:0000256" key="8">
    <source>
        <dbReference type="ARBA" id="ARBA00022807"/>
    </source>
</evidence>
<keyword evidence="5" id="KW-0677">Repeat</keyword>
<keyword evidence="2" id="KW-0597">Phosphoprotein</keyword>
<dbReference type="InterPro" id="IPR018247">
    <property type="entry name" value="EF_Hand_1_Ca_BS"/>
</dbReference>
<keyword evidence="8 11" id="KW-0788">Thiol protease</keyword>
<feature type="active site" evidence="10 11">
    <location>
        <position position="546"/>
    </location>
</feature>
<evidence type="ECO:0000313" key="15">
    <source>
        <dbReference type="Proteomes" id="UP000683925"/>
    </source>
</evidence>
<evidence type="ECO:0000256" key="4">
    <source>
        <dbReference type="ARBA" id="ARBA00022723"/>
    </source>
</evidence>
<evidence type="ECO:0000259" key="13">
    <source>
        <dbReference type="PROSITE" id="PS50222"/>
    </source>
</evidence>
<feature type="active site" evidence="10 11">
    <location>
        <position position="525"/>
    </location>
</feature>
<organism evidence="14 15">
    <name type="scientific">Paramecium octaurelia</name>
    <dbReference type="NCBI Taxonomy" id="43137"/>
    <lineage>
        <taxon>Eukaryota</taxon>
        <taxon>Sar</taxon>
        <taxon>Alveolata</taxon>
        <taxon>Ciliophora</taxon>
        <taxon>Intramacronucleata</taxon>
        <taxon>Oligohymenophorea</taxon>
        <taxon>Peniculida</taxon>
        <taxon>Parameciidae</taxon>
        <taxon>Paramecium</taxon>
    </lineage>
</organism>
<dbReference type="GO" id="GO:0004198">
    <property type="term" value="F:calcium-dependent cysteine-type endopeptidase activity"/>
    <property type="evidence" value="ECO:0007669"/>
    <property type="project" value="InterPro"/>
</dbReference>
<dbReference type="GO" id="GO:0008270">
    <property type="term" value="F:zinc ion binding"/>
    <property type="evidence" value="ECO:0007669"/>
    <property type="project" value="UniProtKB-KW"/>
</dbReference>
<dbReference type="InterPro" id="IPR000169">
    <property type="entry name" value="Pept_cys_AS"/>
</dbReference>
<dbReference type="Pfam" id="PF00648">
    <property type="entry name" value="Peptidase_C2"/>
    <property type="match status" value="1"/>
</dbReference>
<dbReference type="OMA" id="GIGKWIT"/>
<dbReference type="SMART" id="SM00230">
    <property type="entry name" value="CysPc"/>
    <property type="match status" value="1"/>
</dbReference>
<evidence type="ECO:0008006" key="16">
    <source>
        <dbReference type="Google" id="ProtNLM"/>
    </source>
</evidence>
<dbReference type="CDD" id="cd00044">
    <property type="entry name" value="CysPc"/>
    <property type="match status" value="1"/>
</dbReference>
<evidence type="ECO:0000256" key="11">
    <source>
        <dbReference type="PROSITE-ProRule" id="PRU00239"/>
    </source>
</evidence>
<dbReference type="InterPro" id="IPR001300">
    <property type="entry name" value="Peptidase_C2_calpain_cat"/>
</dbReference>